<reference evidence="1" key="1">
    <citation type="journal article" date="2013" name="Environ. Microbiol.">
        <title>Microbiota from the distal guts of lean and obese adolescents exhibit partial functional redundancy besides clear differences in community structure.</title>
        <authorList>
            <person name="Ferrer M."/>
            <person name="Ruiz A."/>
            <person name="Lanza F."/>
            <person name="Haange S.B."/>
            <person name="Oberbach A."/>
            <person name="Till H."/>
            <person name="Bargiela R."/>
            <person name="Campoy C."/>
            <person name="Segura M.T."/>
            <person name="Richter M."/>
            <person name="von Bergen M."/>
            <person name="Seifert J."/>
            <person name="Suarez A."/>
        </authorList>
    </citation>
    <scope>NUCLEOTIDE SEQUENCE</scope>
</reference>
<dbReference type="InterPro" id="IPR014729">
    <property type="entry name" value="Rossmann-like_a/b/a_fold"/>
</dbReference>
<feature type="non-terminal residue" evidence="1">
    <location>
        <position position="76"/>
    </location>
</feature>
<comment type="caution">
    <text evidence="1">The sequence shown here is derived from an EMBL/GenBank/DDBJ whole genome shotgun (WGS) entry which is preliminary data.</text>
</comment>
<dbReference type="GO" id="GO:0004812">
    <property type="term" value="F:aminoacyl-tRNA ligase activity"/>
    <property type="evidence" value="ECO:0007669"/>
    <property type="project" value="UniProtKB-KW"/>
</dbReference>
<organism evidence="1">
    <name type="scientific">human gut metagenome</name>
    <dbReference type="NCBI Taxonomy" id="408170"/>
    <lineage>
        <taxon>unclassified sequences</taxon>
        <taxon>metagenomes</taxon>
        <taxon>organismal metagenomes</taxon>
    </lineage>
</organism>
<proteinExistence type="predicted"/>
<dbReference type="SUPFAM" id="SSF52374">
    <property type="entry name" value="Nucleotidylyl transferase"/>
    <property type="match status" value="1"/>
</dbReference>
<name>K1T9P2_9ZZZZ</name>
<accession>K1T9P2</accession>
<dbReference type="AlphaFoldDB" id="K1T9P2"/>
<keyword evidence="1" id="KW-0030">Aminoacyl-tRNA synthetase</keyword>
<protein>
    <submittedName>
        <fullName evidence="1">Leucyl-tRNA synthetase</fullName>
    </submittedName>
</protein>
<gene>
    <name evidence="1" type="ORF">OBE_07665</name>
</gene>
<keyword evidence="1" id="KW-0436">Ligase</keyword>
<sequence>MNLKDQYETTPLHVDVNIVSNDILDVEAFKAWRPEYNDAEFILEDGKYICGWAVEKMSKSMYNVVNPDMIVEKYGA</sequence>
<dbReference type="Gene3D" id="3.40.50.620">
    <property type="entry name" value="HUPs"/>
    <property type="match status" value="1"/>
</dbReference>
<evidence type="ECO:0000313" key="1">
    <source>
        <dbReference type="EMBL" id="EKC63050.1"/>
    </source>
</evidence>
<dbReference type="EMBL" id="AJWZ01005268">
    <property type="protein sequence ID" value="EKC63050.1"/>
    <property type="molecule type" value="Genomic_DNA"/>
</dbReference>